<dbReference type="AlphaFoldDB" id="A0A835ZPK2"/>
<name>A0A835ZPK2_9STRA</name>
<feature type="signal peptide" evidence="1">
    <location>
        <begin position="1"/>
        <end position="17"/>
    </location>
</feature>
<protein>
    <submittedName>
        <fullName evidence="2">Uncharacterized protein</fullName>
    </submittedName>
</protein>
<keyword evidence="3" id="KW-1185">Reference proteome</keyword>
<feature type="non-terminal residue" evidence="2">
    <location>
        <position position="74"/>
    </location>
</feature>
<sequence>MSGGFLQLYLLLAAGVALDFKTLVFDSTPIMPRPASFVRFTRAYLEDNGGRAFNRLVPLRAHKGAIRAKWSVGC</sequence>
<evidence type="ECO:0000313" key="2">
    <source>
        <dbReference type="EMBL" id="KAG5192513.1"/>
    </source>
</evidence>
<proteinExistence type="predicted"/>
<comment type="caution">
    <text evidence="2">The sequence shown here is derived from an EMBL/GenBank/DDBJ whole genome shotgun (WGS) entry which is preliminary data.</text>
</comment>
<reference evidence="2" key="1">
    <citation type="submission" date="2021-02" db="EMBL/GenBank/DDBJ databases">
        <title>First Annotated Genome of the Yellow-green Alga Tribonema minus.</title>
        <authorList>
            <person name="Mahan K.M."/>
        </authorList>
    </citation>
    <scope>NUCLEOTIDE SEQUENCE</scope>
    <source>
        <strain evidence="2">UTEX B ZZ1240</strain>
    </source>
</reference>
<evidence type="ECO:0000256" key="1">
    <source>
        <dbReference type="SAM" id="SignalP"/>
    </source>
</evidence>
<organism evidence="2 3">
    <name type="scientific">Tribonema minus</name>
    <dbReference type="NCBI Taxonomy" id="303371"/>
    <lineage>
        <taxon>Eukaryota</taxon>
        <taxon>Sar</taxon>
        <taxon>Stramenopiles</taxon>
        <taxon>Ochrophyta</taxon>
        <taxon>PX clade</taxon>
        <taxon>Xanthophyceae</taxon>
        <taxon>Tribonematales</taxon>
        <taxon>Tribonemataceae</taxon>
        <taxon>Tribonema</taxon>
    </lineage>
</organism>
<dbReference type="EMBL" id="JAFCMP010000005">
    <property type="protein sequence ID" value="KAG5192513.1"/>
    <property type="molecule type" value="Genomic_DNA"/>
</dbReference>
<evidence type="ECO:0000313" key="3">
    <source>
        <dbReference type="Proteomes" id="UP000664859"/>
    </source>
</evidence>
<keyword evidence="1" id="KW-0732">Signal</keyword>
<gene>
    <name evidence="2" type="ORF">JKP88DRAFT_204276</name>
</gene>
<dbReference type="Proteomes" id="UP000664859">
    <property type="component" value="Unassembled WGS sequence"/>
</dbReference>
<accession>A0A835ZPK2</accession>
<dbReference type="OrthoDB" id="10530758at2759"/>
<feature type="chain" id="PRO_5032340266" evidence="1">
    <location>
        <begin position="18"/>
        <end position="74"/>
    </location>
</feature>